<evidence type="ECO:0000313" key="3">
    <source>
        <dbReference type="Proteomes" id="UP000249555"/>
    </source>
</evidence>
<reference evidence="2 3" key="1">
    <citation type="submission" date="2017-08" db="EMBL/GenBank/DDBJ databases">
        <title>Infants hospitalized years apart are colonized by the same room-sourced microbial strains.</title>
        <authorList>
            <person name="Brooks B."/>
            <person name="Olm M.R."/>
            <person name="Firek B.A."/>
            <person name="Baker R."/>
            <person name="Thomas B.C."/>
            <person name="Morowitz M.J."/>
            <person name="Banfield J.F."/>
        </authorList>
    </citation>
    <scope>NUCLEOTIDE SEQUENCE [LARGE SCALE GENOMIC DNA]</scope>
    <source>
        <strain evidence="2">S2_018_000_R3_119</strain>
    </source>
</reference>
<feature type="compositionally biased region" description="Basic and acidic residues" evidence="1">
    <location>
        <begin position="17"/>
        <end position="29"/>
    </location>
</feature>
<organism evidence="2 3">
    <name type="scientific">Sphingomonas taxi</name>
    <dbReference type="NCBI Taxonomy" id="1549858"/>
    <lineage>
        <taxon>Bacteria</taxon>
        <taxon>Pseudomonadati</taxon>
        <taxon>Pseudomonadota</taxon>
        <taxon>Alphaproteobacteria</taxon>
        <taxon>Sphingomonadales</taxon>
        <taxon>Sphingomonadaceae</taxon>
        <taxon>Sphingomonas</taxon>
    </lineage>
</organism>
<dbReference type="Proteomes" id="UP000249555">
    <property type="component" value="Unassembled WGS sequence"/>
</dbReference>
<feature type="region of interest" description="Disordered" evidence="1">
    <location>
        <begin position="114"/>
        <end position="136"/>
    </location>
</feature>
<accession>A0A2W5B847</accession>
<evidence type="ECO:0008006" key="4">
    <source>
        <dbReference type="Google" id="ProtNLM"/>
    </source>
</evidence>
<gene>
    <name evidence="2" type="ORF">DI640_01415</name>
</gene>
<dbReference type="AlphaFoldDB" id="A0A2W5B847"/>
<evidence type="ECO:0000256" key="1">
    <source>
        <dbReference type="SAM" id="MobiDB-lite"/>
    </source>
</evidence>
<evidence type="ECO:0000313" key="2">
    <source>
        <dbReference type="EMBL" id="PZO77068.1"/>
    </source>
</evidence>
<protein>
    <recommendedName>
        <fullName evidence="4">Resolvase HTH domain-containing protein</fullName>
    </recommendedName>
</protein>
<feature type="region of interest" description="Disordered" evidence="1">
    <location>
        <begin position="1"/>
        <end position="29"/>
    </location>
</feature>
<name>A0A2W5B847_9SPHN</name>
<proteinExistence type="predicted"/>
<dbReference type="EMBL" id="QFMX01000001">
    <property type="protein sequence ID" value="PZO77068.1"/>
    <property type="molecule type" value="Genomic_DNA"/>
</dbReference>
<comment type="caution">
    <text evidence="2">The sequence shown here is derived from an EMBL/GenBank/DDBJ whole genome shotgun (WGS) entry which is preliminary data.</text>
</comment>
<sequence length="159" mass="17350">MAAAEFSGVDLFGDPVTPRKEGRGRPEHSWSIENSNKVLLAFVRGLTVKQAATAIGVSVPTLRKHYSSELAQRDAAAIRFEMVQFSRLNELAKTGSVPAEKELARRLEKARLDDLSDRVSNHARPPRPAALGKKEVALQDAQDVRGLYETPGPPPGLLN</sequence>